<evidence type="ECO:0000313" key="1">
    <source>
        <dbReference type="EMBL" id="AGF71104.1"/>
    </source>
</evidence>
<sequence length="506" mass="56535">MTIMSNDHVYNAIIIGAGYSGLGQGAQFARDGIDNFLILEKEDQLGGVWRDNTYPGAACDTQSVIYCFSYFLHLGVSRMYAGREELLGYLNALADEYGLKDYLRTGQHVTSAVWDETDKVWALTTKEGTRYRSRALVPAWGQLGTPNIPNFPGLSTFEGISFHSAEWRHDVDLTGKRVGSIGAAASAVQYVPEVAEVASHLSVFQRSANYILPRNQQVFTEEELASFQRNPETYRQLRKSIHNEREAGFERTRRQTDAAAEGMRLAREHLENHIQDPVLREKFTPDYDFGCKRILRSDDFYPTFNRENVSLVTEGIERITPRGIVTRDGVEHEFDVLVFGTGFQSQAFQAGMEIIGRDGVSLDERWGNAPEAYLGMSVDGFPNMFILYGPNTNLNHHSIVAMIEAQNRYIRQGVDYLGADEQNVLDVTPSTLRTFNVQIQDELSKSAYSSDCSSWYKNEDGKVINNWSGTVAEYHALAAELNLADYGIIGDAEVAAELDLAGYGAS</sequence>
<dbReference type="KEGG" id="chn:A605_00440"/>
<dbReference type="Proteomes" id="UP000011723">
    <property type="component" value="Chromosome"/>
</dbReference>
<organism evidence="1 2">
    <name type="scientific">Corynebacterium halotolerans YIM 70093 = DSM 44683</name>
    <dbReference type="NCBI Taxonomy" id="1121362"/>
    <lineage>
        <taxon>Bacteria</taxon>
        <taxon>Bacillati</taxon>
        <taxon>Actinomycetota</taxon>
        <taxon>Actinomycetes</taxon>
        <taxon>Mycobacteriales</taxon>
        <taxon>Corynebacteriaceae</taxon>
        <taxon>Corynebacterium</taxon>
    </lineage>
</organism>
<dbReference type="InterPro" id="IPR051209">
    <property type="entry name" value="FAD-bind_Monooxygenase_sf"/>
</dbReference>
<keyword evidence="1" id="KW-0560">Oxidoreductase</keyword>
<dbReference type="eggNOG" id="COG2072">
    <property type="taxonomic scope" value="Bacteria"/>
</dbReference>
<evidence type="ECO:0000313" key="2">
    <source>
        <dbReference type="Proteomes" id="UP000011723"/>
    </source>
</evidence>
<keyword evidence="2" id="KW-1185">Reference proteome</keyword>
<name>M1MTT5_9CORY</name>
<dbReference type="HOGENOM" id="CLU_006937_7_1_11"/>
<dbReference type="Pfam" id="PF13738">
    <property type="entry name" value="Pyr_redox_3"/>
    <property type="match status" value="1"/>
</dbReference>
<dbReference type="PATRIC" id="fig|1121362.3.peg.84"/>
<proteinExistence type="predicted"/>
<dbReference type="EMBL" id="CP003697">
    <property type="protein sequence ID" value="AGF71104.1"/>
    <property type="molecule type" value="Genomic_DNA"/>
</dbReference>
<reference evidence="1 2" key="1">
    <citation type="journal article" date="2012" name="Stand. Genomic Sci.">
        <title>Genome sequence of the halotolerant bacterium Corynebacterium halotolerans type strain YIM 70093(T) (= DSM 44683(T)).</title>
        <authorList>
            <person name="Ruckert C."/>
            <person name="Albersmeier A."/>
            <person name="Al-Dilaimi A."/>
            <person name="Niehaus K."/>
            <person name="Szczepanowski R."/>
            <person name="Kalinowski J."/>
        </authorList>
    </citation>
    <scope>NUCLEOTIDE SEQUENCE [LARGE SCALE GENOMIC DNA]</scope>
    <source>
        <strain evidence="1">YIM 70093</strain>
    </source>
</reference>
<dbReference type="AlphaFoldDB" id="M1MTT5"/>
<keyword evidence="1" id="KW-0503">Monooxygenase</keyword>
<gene>
    <name evidence="1" type="ORF">A605_00440</name>
</gene>
<dbReference type="STRING" id="1121362.A605_00440"/>
<dbReference type="GO" id="GO:0004497">
    <property type="term" value="F:monooxygenase activity"/>
    <property type="evidence" value="ECO:0007669"/>
    <property type="project" value="UniProtKB-KW"/>
</dbReference>
<dbReference type="PANTHER" id="PTHR42877:SF4">
    <property type="entry name" value="FAD_NAD(P)-BINDING DOMAIN-CONTAINING PROTEIN-RELATED"/>
    <property type="match status" value="1"/>
</dbReference>
<accession>M1MTT5</accession>
<protein>
    <submittedName>
        <fullName evidence="1">Flavin-binding monooxygenase-like protein</fullName>
    </submittedName>
</protein>
<dbReference type="InterPro" id="IPR036188">
    <property type="entry name" value="FAD/NAD-bd_sf"/>
</dbReference>
<dbReference type="Gene3D" id="3.50.50.60">
    <property type="entry name" value="FAD/NAD(P)-binding domain"/>
    <property type="match status" value="2"/>
</dbReference>
<dbReference type="PANTHER" id="PTHR42877">
    <property type="entry name" value="L-ORNITHINE N(5)-MONOOXYGENASE-RELATED"/>
    <property type="match status" value="1"/>
</dbReference>
<dbReference type="SUPFAM" id="SSF51905">
    <property type="entry name" value="FAD/NAD(P)-binding domain"/>
    <property type="match status" value="1"/>
</dbReference>